<name>A0A9I9EGW3_CUCME</name>
<dbReference type="EnsemblPlants" id="MELO3C033542.2.1">
    <property type="protein sequence ID" value="MELO3C033542.2.1"/>
    <property type="gene ID" value="MELO3C033542.2"/>
</dbReference>
<accession>A0A9I9EGW3</accession>
<dbReference type="AlphaFoldDB" id="A0A9I9EGW3"/>
<evidence type="ECO:0000313" key="1">
    <source>
        <dbReference type="EnsemblPlants" id="MELO3C033542.2.1"/>
    </source>
</evidence>
<dbReference type="Gramene" id="MELO3C033542.2.1">
    <property type="protein sequence ID" value="MELO3C033542.2.1"/>
    <property type="gene ID" value="MELO3C033542.2"/>
</dbReference>
<protein>
    <submittedName>
        <fullName evidence="1">Uncharacterized protein</fullName>
    </submittedName>
</protein>
<reference evidence="1" key="1">
    <citation type="submission" date="2023-03" db="UniProtKB">
        <authorList>
            <consortium name="EnsemblPlants"/>
        </authorList>
    </citation>
    <scope>IDENTIFICATION</scope>
</reference>
<proteinExistence type="predicted"/>
<sequence length="78" mass="9213">MERKFSAFSWNLAPSLYTIDWIKLWFLDYPVKGHKANLWISFICVVLSKIWEERNGCIIKSRAKPTKDNLESSIFIAF</sequence>
<organism evidence="1">
    <name type="scientific">Cucumis melo</name>
    <name type="common">Muskmelon</name>
    <dbReference type="NCBI Taxonomy" id="3656"/>
    <lineage>
        <taxon>Eukaryota</taxon>
        <taxon>Viridiplantae</taxon>
        <taxon>Streptophyta</taxon>
        <taxon>Embryophyta</taxon>
        <taxon>Tracheophyta</taxon>
        <taxon>Spermatophyta</taxon>
        <taxon>Magnoliopsida</taxon>
        <taxon>eudicotyledons</taxon>
        <taxon>Gunneridae</taxon>
        <taxon>Pentapetalae</taxon>
        <taxon>rosids</taxon>
        <taxon>fabids</taxon>
        <taxon>Cucurbitales</taxon>
        <taxon>Cucurbitaceae</taxon>
        <taxon>Benincaseae</taxon>
        <taxon>Cucumis</taxon>
    </lineage>
</organism>